<keyword evidence="9" id="KW-0067">ATP-binding</keyword>
<dbReference type="PRINTS" id="PR00344">
    <property type="entry name" value="BCTRLSENSOR"/>
</dbReference>
<keyword evidence="5" id="KW-0808">Transferase</keyword>
<evidence type="ECO:0000256" key="12">
    <source>
        <dbReference type="ARBA" id="ARBA00023136"/>
    </source>
</evidence>
<dbReference type="PROSITE" id="PS51257">
    <property type="entry name" value="PROKAR_LIPOPROTEIN"/>
    <property type="match status" value="1"/>
</dbReference>
<sequence>MSKKITLNFLKDRALYMAFYSLSMACIIGFFYLSEPTYSEYFYSILMGVFLLIVFIIIDFARYYDFNSKVELILDGQTAEIQPFTEEQKSLKKLIDKNKRDAIKENSELKKRNKERLYFLSHWMHHLKTPVSVIELMIDKESQEHLSTGLEQIRNENQRLHTSIEQGLTMIRMESFENDFEPRSIDLVASLRKIINNRKSEFIYYRLFPSIQFDQEAIYVVTDKKWNEILLDQLISNAIKYSSNLAETKKVFFRITEEENSIILSIKDEGVGIPDYDIDRVFEPFFTGENGRRYRNSSGIGLYLCKKVSERLGQTVTIQSEVSKGTEVQVRYLTKL</sequence>
<evidence type="ECO:0000256" key="8">
    <source>
        <dbReference type="ARBA" id="ARBA00022777"/>
    </source>
</evidence>
<dbReference type="RefSeq" id="WP_275118936.1">
    <property type="nucleotide sequence ID" value="NZ_JAOTPO010000008.1"/>
</dbReference>
<evidence type="ECO:0000256" key="5">
    <source>
        <dbReference type="ARBA" id="ARBA00022679"/>
    </source>
</evidence>
<dbReference type="PANTHER" id="PTHR45453:SF2">
    <property type="entry name" value="HISTIDINE KINASE"/>
    <property type="match status" value="1"/>
</dbReference>
<gene>
    <name evidence="15" type="ORF">N7Z68_13180</name>
</gene>
<keyword evidence="4" id="KW-1003">Cell membrane</keyword>
<dbReference type="SUPFAM" id="SSF55874">
    <property type="entry name" value="ATPase domain of HSP90 chaperone/DNA topoisomerase II/histidine kinase"/>
    <property type="match status" value="1"/>
</dbReference>
<evidence type="ECO:0000256" key="1">
    <source>
        <dbReference type="ARBA" id="ARBA00000085"/>
    </source>
</evidence>
<name>A0ABT5VHV3_9BACI</name>
<protein>
    <recommendedName>
        <fullName evidence="3">histidine kinase</fullName>
        <ecNumber evidence="3">2.7.13.3</ecNumber>
    </recommendedName>
</protein>
<dbReference type="InterPro" id="IPR050351">
    <property type="entry name" value="BphY/WalK/GraS-like"/>
</dbReference>
<dbReference type="Proteomes" id="UP001148125">
    <property type="component" value="Unassembled WGS sequence"/>
</dbReference>
<dbReference type="InterPro" id="IPR003594">
    <property type="entry name" value="HATPase_dom"/>
</dbReference>
<evidence type="ECO:0000256" key="9">
    <source>
        <dbReference type="ARBA" id="ARBA00022840"/>
    </source>
</evidence>
<dbReference type="EMBL" id="JAOTPO010000008">
    <property type="protein sequence ID" value="MDE5414327.1"/>
    <property type="molecule type" value="Genomic_DNA"/>
</dbReference>
<dbReference type="PANTHER" id="PTHR45453">
    <property type="entry name" value="PHOSPHATE REGULON SENSOR PROTEIN PHOR"/>
    <property type="match status" value="1"/>
</dbReference>
<keyword evidence="7" id="KW-0547">Nucleotide-binding</keyword>
<dbReference type="Pfam" id="PF02518">
    <property type="entry name" value="HATPase_c"/>
    <property type="match status" value="1"/>
</dbReference>
<evidence type="ECO:0000256" key="4">
    <source>
        <dbReference type="ARBA" id="ARBA00022475"/>
    </source>
</evidence>
<keyword evidence="8 15" id="KW-0418">Kinase</keyword>
<dbReference type="Gene3D" id="3.30.565.10">
    <property type="entry name" value="Histidine kinase-like ATPase, C-terminal domain"/>
    <property type="match status" value="1"/>
</dbReference>
<dbReference type="InterPro" id="IPR004358">
    <property type="entry name" value="Sig_transdc_His_kin-like_C"/>
</dbReference>
<reference evidence="15" key="1">
    <citation type="submission" date="2024-05" db="EMBL/GenBank/DDBJ databases">
        <title>Alkalihalobacillus sp. strain MEB203 novel alkaliphilic bacterium from Lonar Lake, India.</title>
        <authorList>
            <person name="Joshi A."/>
            <person name="Thite S."/>
            <person name="Mengade P."/>
        </authorList>
    </citation>
    <scope>NUCLEOTIDE SEQUENCE</scope>
    <source>
        <strain evidence="15">MEB 203</strain>
    </source>
</reference>
<evidence type="ECO:0000313" key="16">
    <source>
        <dbReference type="Proteomes" id="UP001148125"/>
    </source>
</evidence>
<evidence type="ECO:0000256" key="13">
    <source>
        <dbReference type="SAM" id="Phobius"/>
    </source>
</evidence>
<feature type="transmembrane region" description="Helical" evidence="13">
    <location>
        <begin position="14"/>
        <end position="34"/>
    </location>
</feature>
<evidence type="ECO:0000256" key="7">
    <source>
        <dbReference type="ARBA" id="ARBA00022741"/>
    </source>
</evidence>
<proteinExistence type="predicted"/>
<dbReference type="GO" id="GO:0016301">
    <property type="term" value="F:kinase activity"/>
    <property type="evidence" value="ECO:0007669"/>
    <property type="project" value="UniProtKB-KW"/>
</dbReference>
<feature type="domain" description="Histidine kinase" evidence="14">
    <location>
        <begin position="122"/>
        <end position="336"/>
    </location>
</feature>
<comment type="catalytic activity">
    <reaction evidence="1">
        <text>ATP + protein L-histidine = ADP + protein N-phospho-L-histidine.</text>
        <dbReference type="EC" id="2.7.13.3"/>
    </reaction>
</comment>
<accession>A0ABT5VHV3</accession>
<dbReference type="SMART" id="SM00387">
    <property type="entry name" value="HATPase_c"/>
    <property type="match status" value="1"/>
</dbReference>
<dbReference type="InterPro" id="IPR036097">
    <property type="entry name" value="HisK_dim/P_sf"/>
</dbReference>
<dbReference type="Gene3D" id="1.10.287.130">
    <property type="match status" value="1"/>
</dbReference>
<evidence type="ECO:0000259" key="14">
    <source>
        <dbReference type="PROSITE" id="PS50109"/>
    </source>
</evidence>
<keyword evidence="6 13" id="KW-0812">Transmembrane</keyword>
<evidence type="ECO:0000256" key="2">
    <source>
        <dbReference type="ARBA" id="ARBA00004651"/>
    </source>
</evidence>
<dbReference type="InterPro" id="IPR036890">
    <property type="entry name" value="HATPase_C_sf"/>
</dbReference>
<evidence type="ECO:0000256" key="10">
    <source>
        <dbReference type="ARBA" id="ARBA00022989"/>
    </source>
</evidence>
<organism evidence="15 16">
    <name type="scientific">Alkalihalobacterium chitinilyticum</name>
    <dbReference type="NCBI Taxonomy" id="2980103"/>
    <lineage>
        <taxon>Bacteria</taxon>
        <taxon>Bacillati</taxon>
        <taxon>Bacillota</taxon>
        <taxon>Bacilli</taxon>
        <taxon>Bacillales</taxon>
        <taxon>Bacillaceae</taxon>
        <taxon>Alkalihalobacterium</taxon>
    </lineage>
</organism>
<comment type="caution">
    <text evidence="15">The sequence shown here is derived from an EMBL/GenBank/DDBJ whole genome shotgun (WGS) entry which is preliminary data.</text>
</comment>
<keyword evidence="11" id="KW-0902">Two-component regulatory system</keyword>
<comment type="subcellular location">
    <subcellularLocation>
        <location evidence="2">Cell membrane</location>
        <topology evidence="2">Multi-pass membrane protein</topology>
    </subcellularLocation>
</comment>
<keyword evidence="16" id="KW-1185">Reference proteome</keyword>
<feature type="transmembrane region" description="Helical" evidence="13">
    <location>
        <begin position="40"/>
        <end position="61"/>
    </location>
</feature>
<evidence type="ECO:0000256" key="3">
    <source>
        <dbReference type="ARBA" id="ARBA00012438"/>
    </source>
</evidence>
<keyword evidence="10 13" id="KW-1133">Transmembrane helix</keyword>
<evidence type="ECO:0000313" key="15">
    <source>
        <dbReference type="EMBL" id="MDE5414327.1"/>
    </source>
</evidence>
<dbReference type="EC" id="2.7.13.3" evidence="3"/>
<evidence type="ECO:0000256" key="11">
    <source>
        <dbReference type="ARBA" id="ARBA00023012"/>
    </source>
</evidence>
<dbReference type="SUPFAM" id="SSF47384">
    <property type="entry name" value="Homodimeric domain of signal transducing histidine kinase"/>
    <property type="match status" value="1"/>
</dbReference>
<evidence type="ECO:0000256" key="6">
    <source>
        <dbReference type="ARBA" id="ARBA00022692"/>
    </source>
</evidence>
<dbReference type="PROSITE" id="PS50109">
    <property type="entry name" value="HIS_KIN"/>
    <property type="match status" value="1"/>
</dbReference>
<dbReference type="InterPro" id="IPR005467">
    <property type="entry name" value="His_kinase_dom"/>
</dbReference>
<keyword evidence="12 13" id="KW-0472">Membrane</keyword>